<dbReference type="Gene3D" id="3.30.420.10">
    <property type="entry name" value="Ribonuclease H-like superfamily/Ribonuclease H"/>
    <property type="match status" value="1"/>
</dbReference>
<keyword evidence="5" id="KW-0255">Endonuclease</keyword>
<keyword evidence="13" id="KW-1185">Reference proteome</keyword>
<accession>A0A2A2JMF5</accession>
<evidence type="ECO:0000256" key="6">
    <source>
        <dbReference type="ARBA" id="ARBA00022801"/>
    </source>
</evidence>
<keyword evidence="7" id="KW-0695">RNA-directed DNA polymerase</keyword>
<dbReference type="GO" id="GO:0016787">
    <property type="term" value="F:hydrolase activity"/>
    <property type="evidence" value="ECO:0007669"/>
    <property type="project" value="UniProtKB-KW"/>
</dbReference>
<name>A0A2A2JMF5_9BILA</name>
<keyword evidence="6" id="KW-0378">Hydrolase</keyword>
<dbReference type="InterPro" id="IPR043502">
    <property type="entry name" value="DNA/RNA_pol_sf"/>
</dbReference>
<dbReference type="GO" id="GO:0015074">
    <property type="term" value="P:DNA integration"/>
    <property type="evidence" value="ECO:0007669"/>
    <property type="project" value="InterPro"/>
</dbReference>
<dbReference type="GO" id="GO:0004519">
    <property type="term" value="F:endonuclease activity"/>
    <property type="evidence" value="ECO:0007669"/>
    <property type="project" value="UniProtKB-KW"/>
</dbReference>
<evidence type="ECO:0000259" key="10">
    <source>
        <dbReference type="PROSITE" id="PS50878"/>
    </source>
</evidence>
<feature type="compositionally biased region" description="Polar residues" evidence="9">
    <location>
        <begin position="692"/>
        <end position="704"/>
    </location>
</feature>
<keyword evidence="3" id="KW-0548">Nucleotidyltransferase</keyword>
<feature type="compositionally biased region" description="Basic and acidic residues" evidence="9">
    <location>
        <begin position="841"/>
        <end position="863"/>
    </location>
</feature>
<dbReference type="GO" id="GO:0042575">
    <property type="term" value="C:DNA polymerase complex"/>
    <property type="evidence" value="ECO:0007669"/>
    <property type="project" value="UniProtKB-ARBA"/>
</dbReference>
<dbReference type="FunFam" id="3.30.420.10:FF:000063">
    <property type="entry name" value="Retrovirus-related Pol polyprotein from transposon 297-like Protein"/>
    <property type="match status" value="1"/>
</dbReference>
<evidence type="ECO:0000256" key="2">
    <source>
        <dbReference type="ARBA" id="ARBA00022679"/>
    </source>
</evidence>
<dbReference type="OrthoDB" id="5850908at2759"/>
<keyword evidence="2" id="KW-0808">Transferase</keyword>
<evidence type="ECO:0000313" key="12">
    <source>
        <dbReference type="EMBL" id="PAV62811.1"/>
    </source>
</evidence>
<dbReference type="InterPro" id="IPR041588">
    <property type="entry name" value="Integrase_H2C2"/>
</dbReference>
<evidence type="ECO:0000256" key="1">
    <source>
        <dbReference type="ARBA" id="ARBA00012493"/>
    </source>
</evidence>
<dbReference type="FunFam" id="3.10.20.370:FF:000001">
    <property type="entry name" value="Retrovirus-related Pol polyprotein from transposon 17.6-like protein"/>
    <property type="match status" value="1"/>
</dbReference>
<feature type="domain" description="Reverse transcriptase" evidence="10">
    <location>
        <begin position="1"/>
        <end position="54"/>
    </location>
</feature>
<dbReference type="STRING" id="2018661.A0A2A2JMF5"/>
<dbReference type="Gene3D" id="1.10.340.70">
    <property type="match status" value="1"/>
</dbReference>
<keyword evidence="4" id="KW-0540">Nuclease</keyword>
<dbReference type="InterPro" id="IPR050951">
    <property type="entry name" value="Retrovirus_Pol_polyprotein"/>
</dbReference>
<evidence type="ECO:0000256" key="9">
    <source>
        <dbReference type="SAM" id="MobiDB-lite"/>
    </source>
</evidence>
<feature type="compositionally biased region" description="Polar residues" evidence="9">
    <location>
        <begin position="789"/>
        <end position="798"/>
    </location>
</feature>
<dbReference type="Pfam" id="PF17917">
    <property type="entry name" value="RT_RNaseH"/>
    <property type="match status" value="1"/>
</dbReference>
<dbReference type="EMBL" id="LIAE01010345">
    <property type="protein sequence ID" value="PAV62811.1"/>
    <property type="molecule type" value="Genomic_DNA"/>
</dbReference>
<dbReference type="PROSITE" id="PS50878">
    <property type="entry name" value="RT_POL"/>
    <property type="match status" value="1"/>
</dbReference>
<dbReference type="PANTHER" id="PTHR37984">
    <property type="entry name" value="PROTEIN CBG26694"/>
    <property type="match status" value="1"/>
</dbReference>
<dbReference type="InterPro" id="IPR000477">
    <property type="entry name" value="RT_dom"/>
</dbReference>
<dbReference type="Pfam" id="PF17921">
    <property type="entry name" value="Integrase_H2C2"/>
    <property type="match status" value="1"/>
</dbReference>
<dbReference type="AlphaFoldDB" id="A0A2A2JMF5"/>
<dbReference type="Gene3D" id="3.30.70.270">
    <property type="match status" value="2"/>
</dbReference>
<protein>
    <recommendedName>
        <fullName evidence="1">RNA-directed DNA polymerase</fullName>
        <ecNumber evidence="1">2.7.7.49</ecNumber>
    </recommendedName>
</protein>
<dbReference type="CDD" id="cd09274">
    <property type="entry name" value="RNase_HI_RT_Ty3"/>
    <property type="match status" value="1"/>
</dbReference>
<dbReference type="SUPFAM" id="SSF53098">
    <property type="entry name" value="Ribonuclease H-like"/>
    <property type="match status" value="1"/>
</dbReference>
<dbReference type="Pfam" id="PF00078">
    <property type="entry name" value="RVT_1"/>
    <property type="match status" value="1"/>
</dbReference>
<dbReference type="InterPro" id="IPR041373">
    <property type="entry name" value="RT_RNaseH"/>
</dbReference>
<keyword evidence="8" id="KW-0175">Coiled coil</keyword>
<feature type="coiled-coil region" evidence="8">
    <location>
        <begin position="11"/>
        <end position="38"/>
    </location>
</feature>
<dbReference type="SUPFAM" id="SSF56672">
    <property type="entry name" value="DNA/RNA polymerases"/>
    <property type="match status" value="1"/>
</dbReference>
<gene>
    <name evidence="12" type="ORF">WR25_04620</name>
</gene>
<dbReference type="Gene3D" id="3.10.20.370">
    <property type="match status" value="1"/>
</dbReference>
<proteinExistence type="predicted"/>
<feature type="compositionally biased region" description="Basic and acidic residues" evidence="9">
    <location>
        <begin position="777"/>
        <end position="787"/>
    </location>
</feature>
<dbReference type="InterPro" id="IPR001584">
    <property type="entry name" value="Integrase_cat-core"/>
</dbReference>
<dbReference type="InterPro" id="IPR036397">
    <property type="entry name" value="RNaseH_sf"/>
</dbReference>
<feature type="region of interest" description="Disordered" evidence="9">
    <location>
        <begin position="777"/>
        <end position="863"/>
    </location>
</feature>
<reference evidence="12 13" key="1">
    <citation type="journal article" date="2017" name="Curr. Biol.">
        <title>Genome architecture and evolution of a unichromosomal asexual nematode.</title>
        <authorList>
            <person name="Fradin H."/>
            <person name="Zegar C."/>
            <person name="Gutwein M."/>
            <person name="Lucas J."/>
            <person name="Kovtun M."/>
            <person name="Corcoran D."/>
            <person name="Baugh L.R."/>
            <person name="Kiontke K."/>
            <person name="Gunsalus K."/>
            <person name="Fitch D.H."/>
            <person name="Piano F."/>
        </authorList>
    </citation>
    <scope>NUCLEOTIDE SEQUENCE [LARGE SCALE GENOMIC DNA]</scope>
    <source>
        <strain evidence="12">PF1309</strain>
    </source>
</reference>
<dbReference type="InterPro" id="IPR043128">
    <property type="entry name" value="Rev_trsase/Diguanyl_cyclase"/>
</dbReference>
<organism evidence="12 13">
    <name type="scientific">Diploscapter pachys</name>
    <dbReference type="NCBI Taxonomy" id="2018661"/>
    <lineage>
        <taxon>Eukaryota</taxon>
        <taxon>Metazoa</taxon>
        <taxon>Ecdysozoa</taxon>
        <taxon>Nematoda</taxon>
        <taxon>Chromadorea</taxon>
        <taxon>Rhabditida</taxon>
        <taxon>Rhabditina</taxon>
        <taxon>Rhabditomorpha</taxon>
        <taxon>Rhabditoidea</taxon>
        <taxon>Rhabditidae</taxon>
        <taxon>Diploscapter</taxon>
    </lineage>
</organism>
<dbReference type="FunFam" id="3.30.70.270:FF:000020">
    <property type="entry name" value="Transposon Tf2-6 polyprotein-like Protein"/>
    <property type="match status" value="1"/>
</dbReference>
<dbReference type="PANTHER" id="PTHR37984:SF5">
    <property type="entry name" value="PROTEIN NYNRIN-LIKE"/>
    <property type="match status" value="1"/>
</dbReference>
<evidence type="ECO:0000259" key="11">
    <source>
        <dbReference type="PROSITE" id="PS50994"/>
    </source>
</evidence>
<dbReference type="GO" id="GO:0003964">
    <property type="term" value="F:RNA-directed DNA polymerase activity"/>
    <property type="evidence" value="ECO:0007669"/>
    <property type="project" value="UniProtKB-KW"/>
</dbReference>
<dbReference type="EC" id="2.7.7.49" evidence="1"/>
<evidence type="ECO:0000256" key="8">
    <source>
        <dbReference type="SAM" id="Coils"/>
    </source>
</evidence>
<evidence type="ECO:0000256" key="7">
    <source>
        <dbReference type="ARBA" id="ARBA00022918"/>
    </source>
</evidence>
<dbReference type="PROSITE" id="PS50994">
    <property type="entry name" value="INTEGRASE"/>
    <property type="match status" value="1"/>
</dbReference>
<feature type="region of interest" description="Disordered" evidence="9">
    <location>
        <begin position="690"/>
        <end position="727"/>
    </location>
</feature>
<evidence type="ECO:0000256" key="3">
    <source>
        <dbReference type="ARBA" id="ARBA00022695"/>
    </source>
</evidence>
<evidence type="ECO:0000256" key="5">
    <source>
        <dbReference type="ARBA" id="ARBA00022759"/>
    </source>
</evidence>
<dbReference type="InterPro" id="IPR012337">
    <property type="entry name" value="RNaseH-like_sf"/>
</dbReference>
<evidence type="ECO:0000313" key="13">
    <source>
        <dbReference type="Proteomes" id="UP000218231"/>
    </source>
</evidence>
<dbReference type="GO" id="GO:0003676">
    <property type="term" value="F:nucleic acid binding"/>
    <property type="evidence" value="ECO:0007669"/>
    <property type="project" value="InterPro"/>
</dbReference>
<feature type="domain" description="Integrase catalytic" evidence="11">
    <location>
        <begin position="426"/>
        <end position="582"/>
    </location>
</feature>
<dbReference type="Proteomes" id="UP000218231">
    <property type="component" value="Unassembled WGS sequence"/>
</dbReference>
<comment type="caution">
    <text evidence="12">The sequence shown here is derived from an EMBL/GenBank/DDBJ whole genome shotgun (WGS) entry which is preliminary data.</text>
</comment>
<sequence>MVYLDDIIITAKSDKDHLQRLKEVLERLKKAGLRVKRDKCSFMQKKLEFLGHVLTSEGIQTSPKKLEAIVNMPEPKNLKELVSFLSMVQYYGKFIPQLATIAAPLNHLRKQGVSFEMTPERKNAVKEIKKRLTQTDILTHFNPDIPVILATDASDYGIGAVIYHKLSDGTEKVIAYASRTLTQTERNYAQIEKEALGIVYGVEKFNQFLYGRKFTLLTDHQPLTKIFGPKTGLPIIAARRLHRWALRLMAYSFDIEYRNTHEFGNADGLSRLPNPNELPSVNLIHFANNVYKMDDEMVQSLGLNEEDVRLSTAKDEKLSKIIHFIQTKWPKKNNDPNLKLYFIKANELSVHKGIILWNHRVVIPPTLQMRALQILHRNHYGRNRMIALARSKIWFPGIDRMITEIAEGCNTCAIFGKNPPKAPLHPWEIPEKVWQRLHIDFCETSPNDKYLVVIDAKSKWPEVIYMRNVTTTSKTIQKLNELFATHGIPEQVVSDNGPQFASKEFANFCKEMNIQQTLTAPYHPNSNGEAERFVQTFKDHLYKSTKEGKNKEKATVELLFHYRATPHPATGLSPAEMLMGRKLRTEFDIINESKKVGSVNYRELMKKNHDKISKLRKFRVGDTVYVLNFSQSGDKWIPGIITHKYGDNLYDVQTIIGSRKSHINQIKRRKIFTYWENMTDTKILEKEKMKITQAQQKKQNSGTDPDNDRKLPRRTTRVSKPPQTSRAVGMAFYPNQAVPNPINIQCFTCVSLQFTVERLTNELARVKDRNTYLNNELKKAQKKERSSKSQKFNGQGPSNRGNRGTHGNRGSGYSRGAWRNQRGNSNATPRERPVVQYQASDKLDGNEICPHEVDHEEIVINQE</sequence>
<dbReference type="Pfam" id="PF00665">
    <property type="entry name" value="rve"/>
    <property type="match status" value="1"/>
</dbReference>
<evidence type="ECO:0000256" key="4">
    <source>
        <dbReference type="ARBA" id="ARBA00022722"/>
    </source>
</evidence>